<keyword evidence="2" id="KW-1185">Reference proteome</keyword>
<dbReference type="EMBL" id="QKWP01000110">
    <property type="protein sequence ID" value="RIB27113.1"/>
    <property type="molecule type" value="Genomic_DNA"/>
</dbReference>
<comment type="caution">
    <text evidence="1">The sequence shown here is derived from an EMBL/GenBank/DDBJ whole genome shotgun (WGS) entry which is preliminary data.</text>
</comment>
<dbReference type="GO" id="GO:0036297">
    <property type="term" value="P:interstrand cross-link repair"/>
    <property type="evidence" value="ECO:0007669"/>
    <property type="project" value="InterPro"/>
</dbReference>
<proteinExistence type="predicted"/>
<protein>
    <submittedName>
        <fullName evidence="1">Uncharacterized protein</fullName>
    </submittedName>
</protein>
<name>A0A397W486_9GLOM</name>
<dbReference type="AlphaFoldDB" id="A0A397W486"/>
<accession>A0A397W486</accession>
<evidence type="ECO:0000313" key="2">
    <source>
        <dbReference type="Proteomes" id="UP000266673"/>
    </source>
</evidence>
<gene>
    <name evidence="1" type="ORF">C2G38_2161399</name>
</gene>
<sequence>MNENSFNQLLKFSEIYHIAKTSLVSQWNIEHLQNSIQCAFDVENALFMISDEDAELLHKKLILKAKTENRVQPPLLTEFQCAYHLFYRALLRNIYLPSDLYFYVLNTYEFLNYGLFSKKENIAEDVQMFAKPLAMADVLTGIQATLLEGLSQIKPQKSMNALKHEYSYKLLHTTTTRRAAARLLLKDLDKFFDDGQIDSNGIDQIKNILHHHSTQSSDGMEIIFHAAILSFQPNEEDLQTSSELSKLNRILLNWITSFINIDTSQQLLSSTTSLESGSWQLHPWLLSRLSFMHQPFFEIYSQILIQCTRQEQQHMYDNLLSYPKRFYDSQLNDAYRRLKSLLYHWELLYQQFGDENKIVTNLLQQEWFIFKEKYKNLNQCKEKDSEFKVMFTRVWRKFFMEFEVRID</sequence>
<dbReference type="Proteomes" id="UP000266673">
    <property type="component" value="Unassembled WGS sequence"/>
</dbReference>
<dbReference type="InterPro" id="IPR038505">
    <property type="entry name" value="FANCF_C_sf"/>
</dbReference>
<dbReference type="InterPro" id="IPR035428">
    <property type="entry name" value="FANCF"/>
</dbReference>
<dbReference type="Gene3D" id="1.25.40.490">
    <property type="match status" value="1"/>
</dbReference>
<dbReference type="GO" id="GO:0043240">
    <property type="term" value="C:Fanconi anaemia nuclear complex"/>
    <property type="evidence" value="ECO:0007669"/>
    <property type="project" value="InterPro"/>
</dbReference>
<dbReference type="OrthoDB" id="2244689at2759"/>
<dbReference type="Pfam" id="PF11107">
    <property type="entry name" value="FANCF"/>
    <property type="match status" value="1"/>
</dbReference>
<reference evidence="1 2" key="1">
    <citation type="submission" date="2018-06" db="EMBL/GenBank/DDBJ databases">
        <title>Comparative genomics reveals the genomic features of Rhizophagus irregularis, R. cerebriforme, R. diaphanum and Gigaspora rosea, and their symbiotic lifestyle signature.</title>
        <authorList>
            <person name="Morin E."/>
            <person name="San Clemente H."/>
            <person name="Chen E.C.H."/>
            <person name="De La Providencia I."/>
            <person name="Hainaut M."/>
            <person name="Kuo A."/>
            <person name="Kohler A."/>
            <person name="Murat C."/>
            <person name="Tang N."/>
            <person name="Roy S."/>
            <person name="Loubradou J."/>
            <person name="Henrissat B."/>
            <person name="Grigoriev I.V."/>
            <person name="Corradi N."/>
            <person name="Roux C."/>
            <person name="Martin F.M."/>
        </authorList>
    </citation>
    <scope>NUCLEOTIDE SEQUENCE [LARGE SCALE GENOMIC DNA]</scope>
    <source>
        <strain evidence="1 2">DAOM 194757</strain>
    </source>
</reference>
<organism evidence="1 2">
    <name type="scientific">Gigaspora rosea</name>
    <dbReference type="NCBI Taxonomy" id="44941"/>
    <lineage>
        <taxon>Eukaryota</taxon>
        <taxon>Fungi</taxon>
        <taxon>Fungi incertae sedis</taxon>
        <taxon>Mucoromycota</taxon>
        <taxon>Glomeromycotina</taxon>
        <taxon>Glomeromycetes</taxon>
        <taxon>Diversisporales</taxon>
        <taxon>Gigasporaceae</taxon>
        <taxon>Gigaspora</taxon>
    </lineage>
</organism>
<evidence type="ECO:0000313" key="1">
    <source>
        <dbReference type="EMBL" id="RIB27113.1"/>
    </source>
</evidence>